<dbReference type="SUPFAM" id="SSF48452">
    <property type="entry name" value="TPR-like"/>
    <property type="match status" value="1"/>
</dbReference>
<proteinExistence type="predicted"/>
<sequence length="439" mass="49546">MLCASVCVVLLGSPAAWAVSPYHSIVPEKPRSTPYGLQIVESGDVLTGRESGDSAAPQVAPTPLTDSAFHAMVEQFESQGGPYDPRLTEPLHTMGRAFIEKGEPFEAMKVFRRAMQVSRINEGLNGPAQLPILDDMVELRLLLGQFEEADQLVSRRFRLQQAVYAPGDENMMQATREYLDWQRQAYLQGVGGSSYLRLLDMHDVYSANIERLSQSNGADEEIIAQHYDRMLVEYLISRYDGERQSMLRIQLSGPADADPLLNGQLEGERFRQLQKNNFRNGRRSLEAIIEAATRAEGPESDAVGKAYVALGDWYMWWQEESRALQQYEKAWAIFSASGALASAEEAFFTRPVELPDTRVFLSDGSVPTENVKARAKVMLTVSRYGEAREIEILEQEPPEDVGARVVLFRLLRDVRFRPVMKDGKTVSWSGLERDYRYQY</sequence>
<feature type="repeat" description="TPR" evidence="1">
    <location>
        <begin position="88"/>
        <end position="121"/>
    </location>
</feature>
<name>A0A2N5X8K5_9GAMM</name>
<feature type="signal peptide" evidence="2">
    <location>
        <begin position="1"/>
        <end position="18"/>
    </location>
</feature>
<reference evidence="3 4" key="1">
    <citation type="submission" date="2018-01" db="EMBL/GenBank/DDBJ databases">
        <title>The draft genome sequence of Halioglobus lutimaris HF004.</title>
        <authorList>
            <person name="Du Z.-J."/>
            <person name="Shi M.-J."/>
        </authorList>
    </citation>
    <scope>NUCLEOTIDE SEQUENCE [LARGE SCALE GENOMIC DNA]</scope>
    <source>
        <strain evidence="3 4">HF004</strain>
    </source>
</reference>
<gene>
    <name evidence="3" type="ORF">C0039_01350</name>
</gene>
<keyword evidence="1" id="KW-0802">TPR repeat</keyword>
<dbReference type="InterPro" id="IPR019734">
    <property type="entry name" value="TPR_rpt"/>
</dbReference>
<dbReference type="Gene3D" id="1.25.40.10">
    <property type="entry name" value="Tetratricopeptide repeat domain"/>
    <property type="match status" value="1"/>
</dbReference>
<dbReference type="EMBL" id="PKUS01000001">
    <property type="protein sequence ID" value="PLW70806.1"/>
    <property type="molecule type" value="Genomic_DNA"/>
</dbReference>
<dbReference type="Proteomes" id="UP000235005">
    <property type="component" value="Unassembled WGS sequence"/>
</dbReference>
<evidence type="ECO:0000313" key="4">
    <source>
        <dbReference type="Proteomes" id="UP000235005"/>
    </source>
</evidence>
<accession>A0A2N5X8K5</accession>
<dbReference type="PROSITE" id="PS50005">
    <property type="entry name" value="TPR"/>
    <property type="match status" value="1"/>
</dbReference>
<keyword evidence="4" id="KW-1185">Reference proteome</keyword>
<evidence type="ECO:0000313" key="3">
    <source>
        <dbReference type="EMBL" id="PLW70806.1"/>
    </source>
</evidence>
<dbReference type="InterPro" id="IPR011990">
    <property type="entry name" value="TPR-like_helical_dom_sf"/>
</dbReference>
<organism evidence="3 4">
    <name type="scientific">Pseudohalioglobus lutimaris</name>
    <dbReference type="NCBI Taxonomy" id="1737061"/>
    <lineage>
        <taxon>Bacteria</taxon>
        <taxon>Pseudomonadati</taxon>
        <taxon>Pseudomonadota</taxon>
        <taxon>Gammaproteobacteria</taxon>
        <taxon>Cellvibrionales</taxon>
        <taxon>Halieaceae</taxon>
        <taxon>Pseudohalioglobus</taxon>
    </lineage>
</organism>
<dbReference type="AlphaFoldDB" id="A0A2N5X8K5"/>
<comment type="caution">
    <text evidence="3">The sequence shown here is derived from an EMBL/GenBank/DDBJ whole genome shotgun (WGS) entry which is preliminary data.</text>
</comment>
<evidence type="ECO:0000256" key="1">
    <source>
        <dbReference type="PROSITE-ProRule" id="PRU00339"/>
    </source>
</evidence>
<protein>
    <recommendedName>
        <fullName evidence="5">Tetratricopeptide repeat protein</fullName>
    </recommendedName>
</protein>
<evidence type="ECO:0008006" key="5">
    <source>
        <dbReference type="Google" id="ProtNLM"/>
    </source>
</evidence>
<keyword evidence="2" id="KW-0732">Signal</keyword>
<evidence type="ECO:0000256" key="2">
    <source>
        <dbReference type="SAM" id="SignalP"/>
    </source>
</evidence>
<feature type="chain" id="PRO_5014917934" description="Tetratricopeptide repeat protein" evidence="2">
    <location>
        <begin position="19"/>
        <end position="439"/>
    </location>
</feature>